<comment type="subcellular location">
    <subcellularLocation>
        <location evidence="4">Periplasm</location>
    </subcellularLocation>
</comment>
<evidence type="ECO:0000259" key="5">
    <source>
        <dbReference type="Pfam" id="PF03968"/>
    </source>
</evidence>
<evidence type="ECO:0000256" key="1">
    <source>
        <dbReference type="ARBA" id="ARBA00022448"/>
    </source>
</evidence>
<dbReference type="GO" id="GO:0009279">
    <property type="term" value="C:cell outer membrane"/>
    <property type="evidence" value="ECO:0007669"/>
    <property type="project" value="TreeGrafter"/>
</dbReference>
<dbReference type="GO" id="GO:0043165">
    <property type="term" value="P:Gram-negative-bacterium-type cell outer membrane assembly"/>
    <property type="evidence" value="ECO:0007669"/>
    <property type="project" value="UniProtKB-UniRule"/>
</dbReference>
<feature type="chain" id="PRO_5009990374" description="Lipopolysaccharide export system protein LptA" evidence="4">
    <location>
        <begin position="23"/>
        <end position="168"/>
    </location>
</feature>
<keyword evidence="3 4" id="KW-0574">Periplasm</keyword>
<feature type="signal peptide" evidence="4">
    <location>
        <begin position="1"/>
        <end position="22"/>
    </location>
</feature>
<evidence type="ECO:0000256" key="4">
    <source>
        <dbReference type="HAMAP-Rule" id="MF_01914"/>
    </source>
</evidence>
<evidence type="ECO:0000313" key="6">
    <source>
        <dbReference type="EMBL" id="SIQ01256.1"/>
    </source>
</evidence>
<dbReference type="RefSeq" id="WP_010322863.1">
    <property type="nucleotide sequence ID" value="NZ_FTMN01000001.1"/>
</dbReference>
<comment type="function">
    <text evidence="4">Involved in the assembly of lipopolysaccharide (LPS). Required for the translocation of LPS from the inner membrane to the outer membrane. May form a bridge between the inner membrane and the outer membrane, via interactions with LptC and LptD, thereby facilitating LPS transfer across the periplasm.</text>
</comment>
<dbReference type="PANTHER" id="PTHR36504:SF1">
    <property type="entry name" value="LIPOPOLYSACCHARIDE EXPORT SYSTEM PROTEIN LPTA"/>
    <property type="match status" value="1"/>
</dbReference>
<comment type="subunit">
    <text evidence="4">Component of the lipopolysaccharide transport and assembly complex.</text>
</comment>
<keyword evidence="2 4" id="KW-0732">Signal</keyword>
<sequence length="168" mass="18474" precursor="true">MHNKLRGLCAALLLWLPAAAQALPDDHNQPINISADRASINERTGITVYTGNVEIRQGSMLIKGARVELHRQGNGVSRIISTGSPAEFHQQPEADAAPTRAYGLRMDYQVNRQEVTITESARVDQGQDSFSGERIVYNMEKAVVNAFGSDDANGERVRMVIQPRTDSN</sequence>
<keyword evidence="1 4" id="KW-0813">Transport</keyword>
<dbReference type="InterPro" id="IPR052037">
    <property type="entry name" value="LPS_export_LptA"/>
</dbReference>
<evidence type="ECO:0000256" key="2">
    <source>
        <dbReference type="ARBA" id="ARBA00022729"/>
    </source>
</evidence>
<dbReference type="Pfam" id="PF03968">
    <property type="entry name" value="LptD_N"/>
    <property type="match status" value="1"/>
</dbReference>
<dbReference type="Proteomes" id="UP000186895">
    <property type="component" value="Unassembled WGS sequence"/>
</dbReference>
<dbReference type="InterPro" id="IPR014340">
    <property type="entry name" value="LptA"/>
</dbReference>
<dbReference type="NCBIfam" id="TIGR03002">
    <property type="entry name" value="outer_YhbN_LptA"/>
    <property type="match status" value="1"/>
</dbReference>
<dbReference type="EMBL" id="FTMN01000001">
    <property type="protein sequence ID" value="SIQ01256.1"/>
    <property type="molecule type" value="Genomic_DNA"/>
</dbReference>
<dbReference type="GO" id="GO:0015920">
    <property type="term" value="P:lipopolysaccharide transport"/>
    <property type="evidence" value="ECO:0007669"/>
    <property type="project" value="UniProtKB-UniRule"/>
</dbReference>
<dbReference type="HAMAP" id="MF_01914">
    <property type="entry name" value="LPS_assembly_LptA"/>
    <property type="match status" value="1"/>
</dbReference>
<evidence type="ECO:0000256" key="3">
    <source>
        <dbReference type="ARBA" id="ARBA00022764"/>
    </source>
</evidence>
<dbReference type="eggNOG" id="COG1934">
    <property type="taxonomic scope" value="Bacteria"/>
</dbReference>
<dbReference type="Gene3D" id="2.60.450.10">
    <property type="entry name" value="Lipopolysaccharide (LPS) transport protein A like domain"/>
    <property type="match status" value="1"/>
</dbReference>
<name>A0A1N6PAI3_9GAMM</name>
<reference evidence="6 7" key="1">
    <citation type="submission" date="2017-01" db="EMBL/GenBank/DDBJ databases">
        <authorList>
            <person name="Mah S.A."/>
            <person name="Swanson W.J."/>
            <person name="Moy G.W."/>
            <person name="Vacquier V.D."/>
        </authorList>
    </citation>
    <scope>NUCLEOTIDE SEQUENCE [LARGE SCALE GENOMIC DNA]</scope>
    <source>
        <strain evidence="6 7">DSM 7027</strain>
    </source>
</reference>
<protein>
    <recommendedName>
        <fullName evidence="4">Lipopolysaccharide export system protein LptA</fullName>
    </recommendedName>
</protein>
<dbReference type="AlphaFoldDB" id="A0A1N6PAI3"/>
<feature type="domain" description="Organic solvent tolerance-like N-terminal" evidence="5">
    <location>
        <begin position="32"/>
        <end position="141"/>
    </location>
</feature>
<gene>
    <name evidence="4" type="primary">lptA</name>
    <name evidence="6" type="ORF">SAMN05421647_101896</name>
</gene>
<dbReference type="PANTHER" id="PTHR36504">
    <property type="entry name" value="LIPOPOLYSACCHARIDE EXPORT SYSTEM PROTEIN LPTA"/>
    <property type="match status" value="1"/>
</dbReference>
<organism evidence="6 7">
    <name type="scientific">Marinobacterium stanieri</name>
    <dbReference type="NCBI Taxonomy" id="49186"/>
    <lineage>
        <taxon>Bacteria</taxon>
        <taxon>Pseudomonadati</taxon>
        <taxon>Pseudomonadota</taxon>
        <taxon>Gammaproteobacteria</taxon>
        <taxon>Oceanospirillales</taxon>
        <taxon>Oceanospirillaceae</taxon>
        <taxon>Marinobacterium</taxon>
    </lineage>
</organism>
<evidence type="ECO:0000313" key="7">
    <source>
        <dbReference type="Proteomes" id="UP000186895"/>
    </source>
</evidence>
<dbReference type="GO" id="GO:0001530">
    <property type="term" value="F:lipopolysaccharide binding"/>
    <property type="evidence" value="ECO:0007669"/>
    <property type="project" value="InterPro"/>
</dbReference>
<dbReference type="GO" id="GO:0030288">
    <property type="term" value="C:outer membrane-bounded periplasmic space"/>
    <property type="evidence" value="ECO:0007669"/>
    <property type="project" value="TreeGrafter"/>
</dbReference>
<dbReference type="GO" id="GO:0017089">
    <property type="term" value="F:glycolipid transfer activity"/>
    <property type="evidence" value="ECO:0007669"/>
    <property type="project" value="TreeGrafter"/>
</dbReference>
<comment type="similarity">
    <text evidence="4">Belongs to the LptA family.</text>
</comment>
<keyword evidence="7" id="KW-1185">Reference proteome</keyword>
<dbReference type="InterPro" id="IPR005653">
    <property type="entry name" value="OstA-like_N"/>
</dbReference>
<proteinExistence type="inferred from homology"/>
<dbReference type="STRING" id="49186.SAMN05421647_101896"/>
<accession>A0A1N6PAI3</accession>